<dbReference type="GO" id="GO:0020037">
    <property type="term" value="F:heme binding"/>
    <property type="evidence" value="ECO:0007669"/>
    <property type="project" value="InterPro"/>
</dbReference>
<dbReference type="InterPro" id="IPR002403">
    <property type="entry name" value="Cyt_P450_E_grp-IV"/>
</dbReference>
<evidence type="ECO:0000256" key="1">
    <source>
        <dbReference type="ARBA" id="ARBA00001971"/>
    </source>
</evidence>
<keyword evidence="5" id="KW-0560">Oxidoreductase</keyword>
<proteinExistence type="inferred from homology"/>
<organism evidence="8 9">
    <name type="scientific">Periconia macrospinosa</name>
    <dbReference type="NCBI Taxonomy" id="97972"/>
    <lineage>
        <taxon>Eukaryota</taxon>
        <taxon>Fungi</taxon>
        <taxon>Dikarya</taxon>
        <taxon>Ascomycota</taxon>
        <taxon>Pezizomycotina</taxon>
        <taxon>Dothideomycetes</taxon>
        <taxon>Pleosporomycetidae</taxon>
        <taxon>Pleosporales</taxon>
        <taxon>Massarineae</taxon>
        <taxon>Periconiaceae</taxon>
        <taxon>Periconia</taxon>
    </lineage>
</organism>
<accession>A0A2V1D5V0</accession>
<evidence type="ECO:0000313" key="9">
    <source>
        <dbReference type="Proteomes" id="UP000244855"/>
    </source>
</evidence>
<sequence length="508" mass="58426">MDLLSIDCGVPTMRLLQLLAGGCLVIKIWREYLVMRRVNAVARQLKRSEYNIFTYWRDFFRGIWDMRVMLAERYQANPERAFVIPSMYFGPLVLIPASLDAEFRSALDSQLSASVVQFKLIQPWHTLPDPTWGMKPTAPYRVGFNRVLNRSITTEVSTISADLAKLCDNVFEDSGSVMPKTSSTKNSGEWNEIKAHESMMMVATMNVSRLYVGNGLAQNKHYIKLLLQLLQAVVTCVWLVNLFPEVTKPYLFMEKNRLVESGRKIDNEDDFVASVVATAAKIPDQRFSQLTNMSSRVVLQHFPAIHTMGTVSHHLLEKLIAYPALADRLRKEAQDVFRNPDRPETWEADELAQLKYHDCFIAETLRTEPLVYTTVRRSCVKKGGYTFSDETYIPEGFDVGIPTDQVHNDARFWGNPASFHPDRWLEREHVLPYNGSDFFAFGTGRHLCSGRFYASRAMRIILAYTNLHYEVQEIPGQGPWHMGFSLMHAPLEKRVRVRRRCCKYSNLF</sequence>
<dbReference type="Pfam" id="PF00067">
    <property type="entry name" value="p450"/>
    <property type="match status" value="1"/>
</dbReference>
<dbReference type="Gene3D" id="1.10.630.10">
    <property type="entry name" value="Cytochrome P450"/>
    <property type="match status" value="1"/>
</dbReference>
<evidence type="ECO:0000256" key="3">
    <source>
        <dbReference type="ARBA" id="ARBA00010617"/>
    </source>
</evidence>
<dbReference type="SUPFAM" id="SSF48264">
    <property type="entry name" value="Cytochrome P450"/>
    <property type="match status" value="1"/>
</dbReference>
<dbReference type="Proteomes" id="UP000244855">
    <property type="component" value="Unassembled WGS sequence"/>
</dbReference>
<gene>
    <name evidence="8" type="ORF">DM02DRAFT_634602</name>
</gene>
<evidence type="ECO:0000256" key="7">
    <source>
        <dbReference type="PIRSR" id="PIRSR602403-1"/>
    </source>
</evidence>
<dbReference type="GO" id="GO:0004497">
    <property type="term" value="F:monooxygenase activity"/>
    <property type="evidence" value="ECO:0007669"/>
    <property type="project" value="InterPro"/>
</dbReference>
<evidence type="ECO:0000256" key="2">
    <source>
        <dbReference type="ARBA" id="ARBA00004685"/>
    </source>
</evidence>
<feature type="binding site" description="axial binding residue" evidence="7">
    <location>
        <position position="448"/>
    </location>
    <ligand>
        <name>heme</name>
        <dbReference type="ChEBI" id="CHEBI:30413"/>
    </ligand>
    <ligandPart>
        <name>Fe</name>
        <dbReference type="ChEBI" id="CHEBI:18248"/>
    </ligandPart>
</feature>
<evidence type="ECO:0000313" key="8">
    <source>
        <dbReference type="EMBL" id="PVH93378.1"/>
    </source>
</evidence>
<dbReference type="InterPro" id="IPR001128">
    <property type="entry name" value="Cyt_P450"/>
</dbReference>
<evidence type="ECO:0000256" key="5">
    <source>
        <dbReference type="ARBA" id="ARBA00023002"/>
    </source>
</evidence>
<dbReference type="GO" id="GO:0005506">
    <property type="term" value="F:iron ion binding"/>
    <property type="evidence" value="ECO:0007669"/>
    <property type="project" value="InterPro"/>
</dbReference>
<dbReference type="PANTHER" id="PTHR46206">
    <property type="entry name" value="CYTOCHROME P450"/>
    <property type="match status" value="1"/>
</dbReference>
<comment type="cofactor">
    <cofactor evidence="1 7">
        <name>heme</name>
        <dbReference type="ChEBI" id="CHEBI:30413"/>
    </cofactor>
</comment>
<comment type="similarity">
    <text evidence="3">Belongs to the cytochrome P450 family.</text>
</comment>
<dbReference type="AlphaFoldDB" id="A0A2V1D5V0"/>
<keyword evidence="9" id="KW-1185">Reference proteome</keyword>
<keyword evidence="7" id="KW-0349">Heme</keyword>
<comment type="pathway">
    <text evidence="2">Mycotoxin biosynthesis.</text>
</comment>
<keyword evidence="6 7" id="KW-0408">Iron</keyword>
<name>A0A2V1D5V0_9PLEO</name>
<dbReference type="EMBL" id="KZ805593">
    <property type="protein sequence ID" value="PVH93378.1"/>
    <property type="molecule type" value="Genomic_DNA"/>
</dbReference>
<dbReference type="GO" id="GO:0016705">
    <property type="term" value="F:oxidoreductase activity, acting on paired donors, with incorporation or reduction of molecular oxygen"/>
    <property type="evidence" value="ECO:0007669"/>
    <property type="project" value="InterPro"/>
</dbReference>
<protein>
    <submittedName>
        <fullName evidence="8">Cytochrome P450</fullName>
    </submittedName>
</protein>
<dbReference type="InterPro" id="IPR036396">
    <property type="entry name" value="Cyt_P450_sf"/>
</dbReference>
<reference evidence="8 9" key="1">
    <citation type="journal article" date="2018" name="Sci. Rep.">
        <title>Comparative genomics provides insights into the lifestyle and reveals functional heterogeneity of dark septate endophytic fungi.</title>
        <authorList>
            <person name="Knapp D.G."/>
            <person name="Nemeth J.B."/>
            <person name="Barry K."/>
            <person name="Hainaut M."/>
            <person name="Henrissat B."/>
            <person name="Johnson J."/>
            <person name="Kuo A."/>
            <person name="Lim J.H.P."/>
            <person name="Lipzen A."/>
            <person name="Nolan M."/>
            <person name="Ohm R.A."/>
            <person name="Tamas L."/>
            <person name="Grigoriev I.V."/>
            <person name="Spatafora J.W."/>
            <person name="Nagy L.G."/>
            <person name="Kovacs G.M."/>
        </authorList>
    </citation>
    <scope>NUCLEOTIDE SEQUENCE [LARGE SCALE GENOMIC DNA]</scope>
    <source>
        <strain evidence="8 9">DSE2036</strain>
    </source>
</reference>
<dbReference type="OrthoDB" id="1844152at2759"/>
<dbReference type="STRING" id="97972.A0A2V1D5V0"/>
<keyword evidence="4 7" id="KW-0479">Metal-binding</keyword>
<evidence type="ECO:0000256" key="6">
    <source>
        <dbReference type="ARBA" id="ARBA00023004"/>
    </source>
</evidence>
<evidence type="ECO:0000256" key="4">
    <source>
        <dbReference type="ARBA" id="ARBA00022723"/>
    </source>
</evidence>
<dbReference type="PRINTS" id="PR00465">
    <property type="entry name" value="EP450IV"/>
</dbReference>